<dbReference type="EMBL" id="JBBNAE010000003">
    <property type="protein sequence ID" value="KAK9136951.1"/>
    <property type="molecule type" value="Genomic_DNA"/>
</dbReference>
<feature type="compositionally biased region" description="Acidic residues" evidence="4">
    <location>
        <begin position="990"/>
        <end position="1000"/>
    </location>
</feature>
<feature type="compositionally biased region" description="Low complexity" evidence="4">
    <location>
        <begin position="783"/>
        <end position="795"/>
    </location>
</feature>
<dbReference type="PANTHER" id="PTHR46524">
    <property type="entry name" value="CW-TYPE ZINC FINGER"/>
    <property type="match status" value="1"/>
</dbReference>
<organism evidence="6 7">
    <name type="scientific">Stephania japonica</name>
    <dbReference type="NCBI Taxonomy" id="461633"/>
    <lineage>
        <taxon>Eukaryota</taxon>
        <taxon>Viridiplantae</taxon>
        <taxon>Streptophyta</taxon>
        <taxon>Embryophyta</taxon>
        <taxon>Tracheophyta</taxon>
        <taxon>Spermatophyta</taxon>
        <taxon>Magnoliopsida</taxon>
        <taxon>Ranunculales</taxon>
        <taxon>Menispermaceae</taxon>
        <taxon>Menispermoideae</taxon>
        <taxon>Cissampelideae</taxon>
        <taxon>Stephania</taxon>
    </lineage>
</organism>
<feature type="region of interest" description="Disordered" evidence="4">
    <location>
        <begin position="1134"/>
        <end position="1454"/>
    </location>
</feature>
<comment type="caution">
    <text evidence="6">The sequence shown here is derived from an EMBL/GenBank/DDBJ whole genome shotgun (WGS) entry which is preliminary data.</text>
</comment>
<feature type="region of interest" description="Disordered" evidence="4">
    <location>
        <begin position="92"/>
        <end position="195"/>
    </location>
</feature>
<feature type="compositionally biased region" description="Low complexity" evidence="4">
    <location>
        <begin position="224"/>
        <end position="236"/>
    </location>
</feature>
<dbReference type="Pfam" id="PF24756">
    <property type="entry name" value="THD_CWZF3-5-7"/>
    <property type="match status" value="1"/>
</dbReference>
<evidence type="ECO:0000256" key="2">
    <source>
        <dbReference type="ARBA" id="ARBA00022771"/>
    </source>
</evidence>
<feature type="compositionally biased region" description="Basic and acidic residues" evidence="4">
    <location>
        <begin position="904"/>
        <end position="923"/>
    </location>
</feature>
<feature type="compositionally biased region" description="Basic and acidic residues" evidence="4">
    <location>
        <begin position="965"/>
        <end position="980"/>
    </location>
</feature>
<feature type="compositionally biased region" description="Basic and acidic residues" evidence="4">
    <location>
        <begin position="1280"/>
        <end position="1328"/>
    </location>
</feature>
<sequence length="1734" mass="189875">MVYEGELRKLGFGGMEDTELEEGEAYDYRHDDYDDGADAAANERIDPDVFLSYLDEKVQNVLGHLQKDFEGGELSAENLGAKYGGYGSFLPSQQRSPSILSHTRNSPNIQRFGTPRSPNNIPSKDPYQKSTVASSAIPSTRLGPASTSAVLSPSRGLFVENPQKTDVHQSSSRGSGDAIPKHPPVSKTINSTDQKTLKVRIKMGPDNMSQKTAALYSGLGLDVSPSSSPEDSPNESGGLSPESRDSPDESPTSILQIMTTFPVPGGFLLSPLGDSLLHLTEKKKLSRDGKSAIARKGIQESSSLSLDEVTAMKGDRSFLGETKAESVDRSGLSRDVKSGIVKDMDNEISALLKKEIDIETHEGRELVSNSLKLPLLSSSKCSIGDMKNSIVGSSDLSGEDSKAICKDKRLSSDRREDAKQPITNQDVDRTERPNSYTVLVDKGSVDKKMNFDNDTQYLLKKDGKSKGSKSVDSYKSDADGGKWKNHSDPPKDKVSINVTSHEQDGTQMVNKKDHFLPGGKKKSKGSQSNGIPSTEVQNESSKIASSAPLKDRKVTNNHPSKSNDESKYRESGKTTETQKCLFGDSKVEQAENFVDAPMKEKLKEAKTRVVEKESNQFAEKSRDKPSSKKVNNQVMSEAGPKVAETVPPLSGTGVAPIVIEENWVCCDKCQKWRLLPYGTNPAYLPKKWLCSMLNWLPGKNSCSVSEDETTKALNALYQLPAQENQSNLHGQFSTQATFPGMLPIDQILQENNLATVVSGGKKKQGPKEITNAAGYVGSVPVLSSTKKTQSQSTKSRSLNDMNQSPLDFNLTNKSVLEHSSKSSDSAATKRKHKQKEKQKSAYDEGDARHTKTERKRGHGQGGYESSKKIKHEDMNNINEDWNFEHGSTIGKVASGSVNGFSARESGKNDVQKYNEYSSPKDAKYDVTECFPRSAQKMKESVQVSLEGASQDIRKIEKMNVAMNKRKVDEWQDNHVYEREPLPNNGRHLEDDDMLFEEETSGSELKREKKARVSKPDGKSSSRSKGRREMGNEKGIVKDHQQKHTQEGSIESQPILDGLNTLKKDVGVTHPSLAATSSSSKVSGSHRKKANGEEVKGSPVESVSSSPLRIPNPDKVISTRKVILVKDDVTNGAYSFTDSPRKCLDGEGDYGSDRAGMMNKERIADVVRSDNQDKSANKISVSKSRAYKKPPHYEYEDLHAVDTGADTFSQHKQHPEKLGKEHVYDDVRVKSDYNLHSGSLSQKSGKGSSSRSKDKQRSSKTEFDKGKIKVSDSFGELEEPCSAKKRSDVVIESHDNLNYLDEMKDAKYNTQKKYDSKPGKDERNLDKKHSAGSRSSNGKQQNQSKLGGRDGSDMRLGVSGDKNDKSYRSQTPLQHQEAKKTLHQSISDGTDPVETSGRGKAQLLPDSGDKPDTKVHHLRPMNGAKKGSGTDASVADASGSGGEVMKGTKQPRKSDYQDAALQFTLRQSTPNGNASGDLDGPVVVRRDSSSQAAAANALKEAKDLKHSADRLKNSGSDLERTGLYFEAALKFLYGASLLEPCNVESAKHGETQSMQVYSSTANLCGFVAHEYERCKEMASAALAYKCMEVAYMRVIYAKHVSANRDRNELQSAFQMLPPGESPSSSASDVDNLNNQGVLDKAGLGKGTNSPHVAGNHVIIARNKPNFARLLNFAHDVNSAMEASRKSQNAFAAANINLEEARYESITSVKRVLDFNFHDVQGLLRLVRLAIQAISR</sequence>
<dbReference type="InterPro" id="IPR011124">
    <property type="entry name" value="Znf_CW"/>
</dbReference>
<feature type="domain" description="CW-type" evidence="5">
    <location>
        <begin position="657"/>
        <end position="710"/>
    </location>
</feature>
<feature type="compositionally biased region" description="Basic and acidic residues" evidence="4">
    <location>
        <begin position="606"/>
        <end position="626"/>
    </location>
</feature>
<dbReference type="InterPro" id="IPR056406">
    <property type="entry name" value="THD_CWZF3/5/7"/>
</dbReference>
<feature type="compositionally biased region" description="Polar residues" evidence="4">
    <location>
        <begin position="162"/>
        <end position="174"/>
    </location>
</feature>
<feature type="compositionally biased region" description="Basic and acidic residues" evidence="4">
    <location>
        <begin position="1026"/>
        <end position="1045"/>
    </location>
</feature>
<feature type="region of interest" description="Disordered" evidence="4">
    <location>
        <begin position="407"/>
        <end position="434"/>
    </location>
</feature>
<feature type="compositionally biased region" description="Basic and acidic residues" evidence="4">
    <location>
        <begin position="1158"/>
        <end position="1175"/>
    </location>
</feature>
<feature type="compositionally biased region" description="Polar residues" evidence="4">
    <location>
        <begin position="796"/>
        <end position="814"/>
    </location>
</feature>
<evidence type="ECO:0000256" key="1">
    <source>
        <dbReference type="ARBA" id="ARBA00022723"/>
    </source>
</evidence>
<feature type="region of interest" description="Disordered" evidence="4">
    <location>
        <begin position="460"/>
        <end position="580"/>
    </location>
</feature>
<proteinExistence type="predicted"/>
<feature type="compositionally biased region" description="Basic and acidic residues" evidence="4">
    <location>
        <begin position="837"/>
        <end position="850"/>
    </location>
</feature>
<reference evidence="6 7" key="1">
    <citation type="submission" date="2024-01" db="EMBL/GenBank/DDBJ databases">
        <title>Genome assemblies of Stephania.</title>
        <authorList>
            <person name="Yang L."/>
        </authorList>
    </citation>
    <scope>NUCLEOTIDE SEQUENCE [LARGE SCALE GENOMIC DNA]</scope>
    <source>
        <strain evidence="6">QJT</strain>
        <tissue evidence="6">Leaf</tissue>
    </source>
</reference>
<protein>
    <recommendedName>
        <fullName evidence="5">CW-type domain-containing protein</fullName>
    </recommendedName>
</protein>
<dbReference type="GO" id="GO:0008270">
    <property type="term" value="F:zinc ion binding"/>
    <property type="evidence" value="ECO:0007669"/>
    <property type="project" value="UniProtKB-KW"/>
</dbReference>
<dbReference type="Proteomes" id="UP001417504">
    <property type="component" value="Unassembled WGS sequence"/>
</dbReference>
<feature type="region of interest" description="Disordered" evidence="4">
    <location>
        <begin position="219"/>
        <end position="252"/>
    </location>
</feature>
<feature type="compositionally biased region" description="Polar residues" evidence="4">
    <location>
        <begin position="92"/>
        <end position="138"/>
    </location>
</feature>
<feature type="compositionally biased region" description="Basic and acidic residues" evidence="4">
    <location>
        <begin position="561"/>
        <end position="573"/>
    </location>
</feature>
<evidence type="ECO:0000259" key="5">
    <source>
        <dbReference type="PROSITE" id="PS51050"/>
    </source>
</evidence>
<feature type="compositionally biased region" description="Basic and acidic residues" evidence="4">
    <location>
        <begin position="1190"/>
        <end position="1199"/>
    </location>
</feature>
<evidence type="ECO:0000313" key="7">
    <source>
        <dbReference type="Proteomes" id="UP001417504"/>
    </source>
</evidence>
<name>A0AAP0JNR0_9MAGN</name>
<keyword evidence="1" id="KW-0479">Metal-binding</keyword>
<keyword evidence="2" id="KW-0863">Zinc-finger</keyword>
<feature type="region of interest" description="Disordered" evidence="4">
    <location>
        <begin position="606"/>
        <end position="633"/>
    </location>
</feature>
<evidence type="ECO:0000256" key="4">
    <source>
        <dbReference type="SAM" id="MobiDB-lite"/>
    </source>
</evidence>
<feature type="compositionally biased region" description="Polar residues" evidence="4">
    <location>
        <begin position="496"/>
        <end position="509"/>
    </location>
</feature>
<dbReference type="Gene3D" id="3.30.40.100">
    <property type="match status" value="1"/>
</dbReference>
<feature type="compositionally biased region" description="Polar residues" evidence="4">
    <location>
        <begin position="531"/>
        <end position="544"/>
    </location>
</feature>
<accession>A0AAP0JNR0</accession>
<dbReference type="Pfam" id="PF07496">
    <property type="entry name" value="zf-CW"/>
    <property type="match status" value="1"/>
</dbReference>
<feature type="region of interest" description="Disordered" evidence="4">
    <location>
        <begin position="900"/>
        <end position="923"/>
    </location>
</feature>
<feature type="compositionally biased region" description="Basic and acidic residues" evidence="4">
    <location>
        <begin position="472"/>
        <end position="494"/>
    </location>
</feature>
<feature type="region of interest" description="Disordered" evidence="4">
    <location>
        <begin position="1069"/>
        <end position="1112"/>
    </location>
</feature>
<feature type="region of interest" description="Disordered" evidence="4">
    <location>
        <begin position="783"/>
        <end position="871"/>
    </location>
</feature>
<evidence type="ECO:0000256" key="3">
    <source>
        <dbReference type="ARBA" id="ARBA00022833"/>
    </source>
</evidence>
<feature type="compositionally biased region" description="Low complexity" evidence="4">
    <location>
        <begin position="1071"/>
        <end position="1082"/>
    </location>
</feature>
<keyword evidence="7" id="KW-1185">Reference proteome</keyword>
<gene>
    <name evidence="6" type="ORF">Sjap_007545</name>
</gene>
<dbReference type="InterPro" id="IPR055300">
    <property type="entry name" value="CWZF3/5/7"/>
</dbReference>
<feature type="compositionally biased region" description="Low complexity" evidence="4">
    <location>
        <begin position="1236"/>
        <end position="1249"/>
    </location>
</feature>
<feature type="compositionally biased region" description="Polar residues" evidence="4">
    <location>
        <begin position="1331"/>
        <end position="1344"/>
    </location>
</feature>
<feature type="region of interest" description="Disordered" evidence="4">
    <location>
        <begin position="963"/>
        <end position="1055"/>
    </location>
</feature>
<evidence type="ECO:0000313" key="6">
    <source>
        <dbReference type="EMBL" id="KAK9136951.1"/>
    </source>
</evidence>
<dbReference type="PROSITE" id="PS51050">
    <property type="entry name" value="ZF_CW"/>
    <property type="match status" value="1"/>
</dbReference>
<dbReference type="PANTHER" id="PTHR46524:SF7">
    <property type="entry name" value="CW-TYPE ZINC FINGER"/>
    <property type="match status" value="1"/>
</dbReference>
<feature type="compositionally biased region" description="Basic and acidic residues" evidence="4">
    <location>
        <begin position="1212"/>
        <end position="1232"/>
    </location>
</feature>
<feature type="compositionally biased region" description="Basic and acidic residues" evidence="4">
    <location>
        <begin position="407"/>
        <end position="419"/>
    </location>
</feature>
<feature type="compositionally biased region" description="Basic and acidic residues" evidence="4">
    <location>
        <begin position="1250"/>
        <end position="1269"/>
    </location>
</feature>
<keyword evidence="3" id="KW-0862">Zinc</keyword>